<dbReference type="Pfam" id="PF25932">
    <property type="entry name" value="DUF7977"/>
    <property type="match status" value="1"/>
</dbReference>
<reference evidence="3" key="1">
    <citation type="submission" date="2016-11" db="EMBL/GenBank/DDBJ databases">
        <authorList>
            <person name="Varghese N."/>
            <person name="Submissions S."/>
        </authorList>
    </citation>
    <scope>NUCLEOTIDE SEQUENCE [LARGE SCALE GENOMIC DNA]</scope>
    <source>
        <strain evidence="3">DX253</strain>
    </source>
</reference>
<feature type="transmembrane region" description="Helical" evidence="1">
    <location>
        <begin position="47"/>
        <end position="65"/>
    </location>
</feature>
<organism evidence="2 3">
    <name type="scientific">Haladaptatus paucihalophilus DX253</name>
    <dbReference type="NCBI Taxonomy" id="797209"/>
    <lineage>
        <taxon>Archaea</taxon>
        <taxon>Methanobacteriati</taxon>
        <taxon>Methanobacteriota</taxon>
        <taxon>Stenosarchaea group</taxon>
        <taxon>Halobacteria</taxon>
        <taxon>Halobacteriales</taxon>
        <taxon>Haladaptataceae</taxon>
        <taxon>Haladaptatus</taxon>
    </lineage>
</organism>
<evidence type="ECO:0000313" key="2">
    <source>
        <dbReference type="EMBL" id="SHK61910.1"/>
    </source>
</evidence>
<protein>
    <recommendedName>
        <fullName evidence="4">Cox cluster protein</fullName>
    </recommendedName>
</protein>
<dbReference type="Proteomes" id="UP000184203">
    <property type="component" value="Unassembled WGS sequence"/>
</dbReference>
<keyword evidence="1" id="KW-0812">Transmembrane</keyword>
<evidence type="ECO:0000256" key="1">
    <source>
        <dbReference type="SAM" id="Phobius"/>
    </source>
</evidence>
<feature type="transmembrane region" description="Helical" evidence="1">
    <location>
        <begin position="16"/>
        <end position="35"/>
    </location>
</feature>
<evidence type="ECO:0008006" key="4">
    <source>
        <dbReference type="Google" id="ProtNLM"/>
    </source>
</evidence>
<name>A0A1M6TYE2_HALPU</name>
<keyword evidence="3" id="KW-1185">Reference proteome</keyword>
<accession>A0A1M6TYE2</accession>
<sequence>MMTENSESREFGRSGWILVGVIVLAFVVSPLLIYLNPPYLPFKFAYLILPLIPALLLGGVAVWSAQKRV</sequence>
<keyword evidence="1" id="KW-0472">Membrane</keyword>
<dbReference type="EMBL" id="FRAN01000002">
    <property type="protein sequence ID" value="SHK61910.1"/>
    <property type="molecule type" value="Genomic_DNA"/>
</dbReference>
<keyword evidence="1" id="KW-1133">Transmembrane helix</keyword>
<proteinExistence type="predicted"/>
<dbReference type="InterPro" id="IPR058283">
    <property type="entry name" value="DUF7977"/>
</dbReference>
<gene>
    <name evidence="2" type="ORF">SAMN05444342_1872</name>
</gene>
<evidence type="ECO:0000313" key="3">
    <source>
        <dbReference type="Proteomes" id="UP000184203"/>
    </source>
</evidence>
<dbReference type="AlphaFoldDB" id="A0A1M6TYE2"/>